<dbReference type="Pfam" id="PF02780">
    <property type="entry name" value="Transketolase_C"/>
    <property type="match status" value="1"/>
</dbReference>
<dbReference type="CDD" id="cd07036">
    <property type="entry name" value="TPP_PYR_E1-PDHc-beta_like"/>
    <property type="match status" value="1"/>
</dbReference>
<dbReference type="InterPro" id="IPR029061">
    <property type="entry name" value="THDP-binding"/>
</dbReference>
<organism evidence="5 6">
    <name type="scientific">Rhodoplanes tepidamans</name>
    <name type="common">Rhodoplanes cryptolactis</name>
    <dbReference type="NCBI Taxonomy" id="200616"/>
    <lineage>
        <taxon>Bacteria</taxon>
        <taxon>Pseudomonadati</taxon>
        <taxon>Pseudomonadota</taxon>
        <taxon>Alphaproteobacteria</taxon>
        <taxon>Hyphomicrobiales</taxon>
        <taxon>Nitrobacteraceae</taxon>
        <taxon>Rhodoplanes</taxon>
    </lineage>
</organism>
<dbReference type="Proteomes" id="UP001165652">
    <property type="component" value="Unassembled WGS sequence"/>
</dbReference>
<keyword evidence="3" id="KW-0786">Thiamine pyrophosphate</keyword>
<sequence>MKITLREAVRQTLAEEMRRDSRVFVLGEDVAAYGGTLQVTAGLFDEFGPDRVFDTPLSEVVITGAAIGSAMMGMRPVLEIMFADFIPLAFDQILNNAAKMCYAYDGEMSVPMVLRAPFGGGMRSGMHHCQNLEAMFAHVPGIKVVMPTTPEDAKGLLLAAIRDPNPVIYLEHKMLYGARGEVPDGDHVTPIGKAAIRREGRDLTIVACGALVGKALQAAKELEKTGVEAEVVDLRTISPLDKDTILDSVIKTSRLLVAHEACKTGGIGAEIAAIVAEHAIDALDAPIERVAAPDCPVPFSASLEDAFLPQPAQIVAQAKRMLGRRFA</sequence>
<evidence type="ECO:0000313" key="6">
    <source>
        <dbReference type="Proteomes" id="UP001165652"/>
    </source>
</evidence>
<dbReference type="EMBL" id="JAQQLI010000054">
    <property type="protein sequence ID" value="MDC7788885.1"/>
    <property type="molecule type" value="Genomic_DNA"/>
</dbReference>
<keyword evidence="6" id="KW-1185">Reference proteome</keyword>
<dbReference type="Pfam" id="PF02779">
    <property type="entry name" value="Transket_pyr"/>
    <property type="match status" value="1"/>
</dbReference>
<comment type="caution">
    <text evidence="5">The sequence shown here is derived from an EMBL/GenBank/DDBJ whole genome shotgun (WGS) entry which is preliminary data.</text>
</comment>
<keyword evidence="2" id="KW-0560">Oxidoreductase</keyword>
<gene>
    <name evidence="5" type="ORF">PQJ73_24645</name>
</gene>
<feature type="domain" description="Transketolase-like pyrimidine-binding" evidence="4">
    <location>
        <begin position="3"/>
        <end position="178"/>
    </location>
</feature>
<dbReference type="PANTHER" id="PTHR43257:SF2">
    <property type="entry name" value="PYRUVATE DEHYDROGENASE E1 COMPONENT SUBUNIT BETA"/>
    <property type="match status" value="1"/>
</dbReference>
<dbReference type="Gene3D" id="3.40.50.920">
    <property type="match status" value="1"/>
</dbReference>
<dbReference type="Gene3D" id="3.40.50.970">
    <property type="match status" value="1"/>
</dbReference>
<dbReference type="InterPro" id="IPR009014">
    <property type="entry name" value="Transketo_C/PFOR_II"/>
</dbReference>
<reference evidence="5" key="2">
    <citation type="submission" date="2023-02" db="EMBL/GenBank/DDBJ databases">
        <authorList>
            <person name="Rayyan A."/>
            <person name="Meyer T."/>
            <person name="Kyndt J.A."/>
        </authorList>
    </citation>
    <scope>NUCLEOTIDE SEQUENCE</scope>
    <source>
        <strain evidence="5">DSM 9987</strain>
    </source>
</reference>
<evidence type="ECO:0000256" key="2">
    <source>
        <dbReference type="ARBA" id="ARBA00023002"/>
    </source>
</evidence>
<name>A0ABT5JIN6_RHOTP</name>
<protein>
    <submittedName>
        <fullName evidence="5">Alpha-ketoacid dehydrogenase subunit beta</fullName>
    </submittedName>
</protein>
<dbReference type="NCBIfam" id="NF006667">
    <property type="entry name" value="PRK09212.1"/>
    <property type="match status" value="1"/>
</dbReference>
<evidence type="ECO:0000313" key="5">
    <source>
        <dbReference type="EMBL" id="MDC7788885.1"/>
    </source>
</evidence>
<dbReference type="InterPro" id="IPR033248">
    <property type="entry name" value="Transketolase_C"/>
</dbReference>
<accession>A0ABT5JIN6</accession>
<dbReference type="RefSeq" id="WP_272779716.1">
    <property type="nucleotide sequence ID" value="NZ_JAQQLI010000054.1"/>
</dbReference>
<dbReference type="InterPro" id="IPR005475">
    <property type="entry name" value="Transketolase-like_Pyr-bd"/>
</dbReference>
<dbReference type="SUPFAM" id="SSF52518">
    <property type="entry name" value="Thiamin diphosphate-binding fold (THDP-binding)"/>
    <property type="match status" value="1"/>
</dbReference>
<evidence type="ECO:0000256" key="1">
    <source>
        <dbReference type="ARBA" id="ARBA00001964"/>
    </source>
</evidence>
<dbReference type="PANTHER" id="PTHR43257">
    <property type="entry name" value="PYRUVATE DEHYDROGENASE E1 COMPONENT BETA SUBUNIT"/>
    <property type="match status" value="1"/>
</dbReference>
<dbReference type="SMART" id="SM00861">
    <property type="entry name" value="Transket_pyr"/>
    <property type="match status" value="1"/>
</dbReference>
<evidence type="ECO:0000259" key="4">
    <source>
        <dbReference type="SMART" id="SM00861"/>
    </source>
</evidence>
<proteinExistence type="predicted"/>
<comment type="cofactor">
    <cofactor evidence="1">
        <name>thiamine diphosphate</name>
        <dbReference type="ChEBI" id="CHEBI:58937"/>
    </cofactor>
</comment>
<reference evidence="5" key="1">
    <citation type="journal article" date="2023" name="Microbiol Resour">
        <title>Genome Sequences of Rhodoplanes serenus and Two Thermotolerant Strains, Rhodoplanes tepidamans and 'Rhodoplanes cryptolactis,' Further Refine the Genus.</title>
        <authorList>
            <person name="Rayyan A.A."/>
            <person name="Kyndt J.A."/>
        </authorList>
    </citation>
    <scope>NUCLEOTIDE SEQUENCE</scope>
    <source>
        <strain evidence="5">DSM 9987</strain>
    </source>
</reference>
<evidence type="ECO:0000256" key="3">
    <source>
        <dbReference type="ARBA" id="ARBA00023052"/>
    </source>
</evidence>
<dbReference type="SUPFAM" id="SSF52922">
    <property type="entry name" value="TK C-terminal domain-like"/>
    <property type="match status" value="1"/>
</dbReference>